<gene>
    <name evidence="3" type="ordered locus">Ferpe_1930</name>
</gene>
<dbReference type="InterPro" id="IPR006976">
    <property type="entry name" value="VanZ-like"/>
</dbReference>
<dbReference type="eggNOG" id="COG5652">
    <property type="taxonomic scope" value="Bacteria"/>
</dbReference>
<dbReference type="OrthoDB" id="291892at2"/>
<keyword evidence="1" id="KW-0812">Transmembrane</keyword>
<proteinExistence type="predicted"/>
<protein>
    <submittedName>
        <fullName evidence="3">Integral membrane protein</fullName>
    </submittedName>
</protein>
<keyword evidence="4" id="KW-1185">Reference proteome</keyword>
<feature type="transmembrane region" description="Helical" evidence="1">
    <location>
        <begin position="97"/>
        <end position="114"/>
    </location>
</feature>
<dbReference type="Pfam" id="PF04892">
    <property type="entry name" value="VanZ"/>
    <property type="match status" value="1"/>
</dbReference>
<evidence type="ECO:0000256" key="1">
    <source>
        <dbReference type="SAM" id="Phobius"/>
    </source>
</evidence>
<dbReference type="PATRIC" id="fig|771875.3.peg.1955"/>
<dbReference type="NCBIfam" id="NF037970">
    <property type="entry name" value="vanZ_1"/>
    <property type="match status" value="1"/>
</dbReference>
<name>H9UEN6_FERPD</name>
<accession>H9UEN6</accession>
<feature type="domain" description="VanZ-like" evidence="2">
    <location>
        <begin position="24"/>
        <end position="169"/>
    </location>
</feature>
<feature type="transmembrane region" description="Helical" evidence="1">
    <location>
        <begin position="152"/>
        <end position="176"/>
    </location>
</feature>
<keyword evidence="1" id="KW-1133">Transmembrane helix</keyword>
<evidence type="ECO:0000313" key="3">
    <source>
        <dbReference type="EMBL" id="AFG35979.1"/>
    </source>
</evidence>
<dbReference type="Proteomes" id="UP000007384">
    <property type="component" value="Chromosome"/>
</dbReference>
<evidence type="ECO:0000259" key="2">
    <source>
        <dbReference type="Pfam" id="PF04892"/>
    </source>
</evidence>
<dbReference type="HOGENOM" id="CLU_096028_0_3_0"/>
<evidence type="ECO:0000313" key="4">
    <source>
        <dbReference type="Proteomes" id="UP000007384"/>
    </source>
</evidence>
<dbReference type="RefSeq" id="WP_014452406.1">
    <property type="nucleotide sequence ID" value="NC_017095.1"/>
</dbReference>
<sequence length="184" mass="21362">MEGFLKKRSENVRKVTLVVLFAGVLFWVATIFYFSTRPPEESHQQSSFAYNVIKKIDSILDFSDTQLFKRVERKLKLIWFGTEYVPAEMLIRKTAHFGLYFVFGFLVALTFFWWKGDIIISGITGFTIPSTYAIFDEYNQIFYRRGSSLNDVVIDAFGALVGVVVFFLLLAVFWGVKRLIKVFK</sequence>
<keyword evidence="1" id="KW-0472">Membrane</keyword>
<organism evidence="3 4">
    <name type="scientific">Fervidobacterium pennivorans (strain DSM 9078 / Ven5)</name>
    <dbReference type="NCBI Taxonomy" id="771875"/>
    <lineage>
        <taxon>Bacteria</taxon>
        <taxon>Thermotogati</taxon>
        <taxon>Thermotogota</taxon>
        <taxon>Thermotogae</taxon>
        <taxon>Thermotogales</taxon>
        <taxon>Fervidobacteriaceae</taxon>
        <taxon>Fervidobacterium</taxon>
    </lineage>
</organism>
<dbReference type="KEGG" id="fpe:Ferpe_1930"/>
<dbReference type="EMBL" id="CP003260">
    <property type="protein sequence ID" value="AFG35979.1"/>
    <property type="molecule type" value="Genomic_DNA"/>
</dbReference>
<dbReference type="STRING" id="771875.Ferpe_1930"/>
<feature type="transmembrane region" description="Helical" evidence="1">
    <location>
        <begin position="15"/>
        <end position="34"/>
    </location>
</feature>
<dbReference type="AlphaFoldDB" id="H9UEN6"/>
<reference evidence="3" key="1">
    <citation type="submission" date="2012-03" db="EMBL/GenBank/DDBJ databases">
        <title>Complete sequence of Fervidobacterium pennivorans DSM 9078.</title>
        <authorList>
            <consortium name="US DOE Joint Genome Institute"/>
            <person name="Lucas S."/>
            <person name="Han J."/>
            <person name="Lapidus A."/>
            <person name="Cheng J.-F."/>
            <person name="Goodwin L."/>
            <person name="Pitluck S."/>
            <person name="Peters L."/>
            <person name="Ovchinnikova G."/>
            <person name="Lu M."/>
            <person name="Detter J.C."/>
            <person name="Han C."/>
            <person name="Tapia R."/>
            <person name="Land M."/>
            <person name="Hauser L."/>
            <person name="Kyrpides N."/>
            <person name="Ivanova N."/>
            <person name="Pagani I."/>
            <person name="Noll K.M."/>
            <person name="Woyke T."/>
        </authorList>
    </citation>
    <scope>NUCLEOTIDE SEQUENCE</scope>
    <source>
        <strain evidence="3">DSM 9078</strain>
    </source>
</reference>